<dbReference type="KEGG" id="sat:SYN_01546"/>
<dbReference type="InParanoid" id="Q2LVJ1"/>
<gene>
    <name evidence="1" type="ORF">SYN_01546</name>
</gene>
<sequence length="70" mass="7862">MGNWNHKIIGRGGRTGLNAFTRIENKIFRFGMKIKEGVIKHDFFSPYVLCAVAEAALFDESDSKNQETGV</sequence>
<accession>Q2LVJ1</accession>
<keyword evidence="2" id="KW-1185">Reference proteome</keyword>
<evidence type="ECO:0000313" key="1">
    <source>
        <dbReference type="EMBL" id="ABC78104.1"/>
    </source>
</evidence>
<organism evidence="1 2">
    <name type="scientific">Syntrophus aciditrophicus (strain SB)</name>
    <dbReference type="NCBI Taxonomy" id="56780"/>
    <lineage>
        <taxon>Bacteria</taxon>
        <taxon>Pseudomonadati</taxon>
        <taxon>Thermodesulfobacteriota</taxon>
        <taxon>Syntrophia</taxon>
        <taxon>Syntrophales</taxon>
        <taxon>Syntrophaceae</taxon>
        <taxon>Syntrophus</taxon>
    </lineage>
</organism>
<protein>
    <submittedName>
        <fullName evidence="1">Hypothetical cytosolic protein</fullName>
    </submittedName>
</protein>
<evidence type="ECO:0000313" key="2">
    <source>
        <dbReference type="Proteomes" id="UP000001933"/>
    </source>
</evidence>
<reference evidence="1 2" key="1">
    <citation type="journal article" date="2007" name="Proc. Natl. Acad. Sci. U.S.A.">
        <title>The genome of Syntrophus aciditrophicus: life at the thermodynamic limit of microbial growth.</title>
        <authorList>
            <person name="McInerney M.J."/>
            <person name="Rohlin L."/>
            <person name="Mouttaki H."/>
            <person name="Kim U."/>
            <person name="Krupp R.S."/>
            <person name="Rios-Hernandez L."/>
            <person name="Sieber J."/>
            <person name="Struchtemeyer C.G."/>
            <person name="Bhattacharyya A."/>
            <person name="Campbell J.W."/>
            <person name="Gunsalus R.P."/>
        </authorList>
    </citation>
    <scope>NUCLEOTIDE SEQUENCE [LARGE SCALE GENOMIC DNA]</scope>
    <source>
        <strain evidence="1 2">SB</strain>
    </source>
</reference>
<proteinExistence type="predicted"/>
<dbReference type="Proteomes" id="UP000001933">
    <property type="component" value="Chromosome"/>
</dbReference>
<dbReference type="HOGENOM" id="CLU_2756374_0_0_7"/>
<dbReference type="AlphaFoldDB" id="Q2LVJ1"/>
<name>Q2LVJ1_SYNAS</name>
<dbReference type="EMBL" id="CP000252">
    <property type="protein sequence ID" value="ABC78104.1"/>
    <property type="molecule type" value="Genomic_DNA"/>
</dbReference>